<dbReference type="Pfam" id="PF00512">
    <property type="entry name" value="HisKA"/>
    <property type="match status" value="1"/>
</dbReference>
<dbReference type="FunFam" id="3.30.565.10:FF:000006">
    <property type="entry name" value="Sensor histidine kinase WalK"/>
    <property type="match status" value="1"/>
</dbReference>
<dbReference type="PRINTS" id="PR00344">
    <property type="entry name" value="BCTRLSENSOR"/>
</dbReference>
<dbReference type="Gene3D" id="1.10.287.130">
    <property type="match status" value="1"/>
</dbReference>
<dbReference type="Gene3D" id="3.30.565.10">
    <property type="entry name" value="Histidine kinase-like ATPase, C-terminal domain"/>
    <property type="match status" value="1"/>
</dbReference>
<dbReference type="CDD" id="cd00075">
    <property type="entry name" value="HATPase"/>
    <property type="match status" value="1"/>
</dbReference>
<dbReference type="InterPro" id="IPR036890">
    <property type="entry name" value="HATPase_C_sf"/>
</dbReference>
<organism evidence="9">
    <name type="scientific">marine metagenome</name>
    <dbReference type="NCBI Taxonomy" id="408172"/>
    <lineage>
        <taxon>unclassified sequences</taxon>
        <taxon>metagenomes</taxon>
        <taxon>ecological metagenomes</taxon>
    </lineage>
</organism>
<dbReference type="AlphaFoldDB" id="A0A381WAN7"/>
<dbReference type="PANTHER" id="PTHR43711">
    <property type="entry name" value="TWO-COMPONENT HISTIDINE KINASE"/>
    <property type="match status" value="1"/>
</dbReference>
<keyword evidence="3" id="KW-0597">Phosphoprotein</keyword>
<keyword evidence="4" id="KW-0808">Transferase</keyword>
<keyword evidence="5" id="KW-0418">Kinase</keyword>
<gene>
    <name evidence="9" type="ORF">METZ01_LOCUS102454</name>
</gene>
<dbReference type="InterPro" id="IPR003594">
    <property type="entry name" value="HATPase_dom"/>
</dbReference>
<dbReference type="GO" id="GO:0000155">
    <property type="term" value="F:phosphorelay sensor kinase activity"/>
    <property type="evidence" value="ECO:0007669"/>
    <property type="project" value="InterPro"/>
</dbReference>
<evidence type="ECO:0000256" key="1">
    <source>
        <dbReference type="ARBA" id="ARBA00000085"/>
    </source>
</evidence>
<evidence type="ECO:0000256" key="6">
    <source>
        <dbReference type="ARBA" id="ARBA00023012"/>
    </source>
</evidence>
<sequence>VTIGSLGFMAYTTIESTVVDARIQDMKQVVIEKSNQIDNLHDRASEDIVFAVKNPRFAEYFELDDTRNGNVYDDNNVLQYTSSQIEIKSKLESWIYDFQNKFTVDETCVIDRSGQQQTALVQKNVLPTENLSSKKAGASFFDPSFEQDGGESFVQYPYVSPATKRWVFAYTTPIVTYNDKPAFYHFEMPMYIFQNLVSTDVGRMYVVDSGNYLVADNHYTFDSEIGSGKKGQDPTEYFPSVSSISYSDKFSKILDDMNGLDVGEISYSTYTENGEKHFVVFEKLPTFYWTLVYDLPYSQLLYGETTLDNLKSTLLVISFVVGAGGIGAVFLVSNRISRPISLLANSCKQQDVHSLEKIDLKTDDEINDVAKALNAMIEKVNEVGQMKEEFSSMITHELKTPLTPILGWCQTLKNPKIMGELTDKQRSAVEKIQSNAERLRNLIGDILDAEKLDMEKMKFDYSEINITEFFTHLKANLQDVMKTKELEYNVSSDAELVMTTDKDRLEQVFNNIILNAVDFVNQKGRIDVNAKDSGDNIEFSVRDNGIGIPKAKLDGLFKKFYQVDTSMTREHGGTGLGLAIVKGIVSGIGGKIWVESKENFGTTFYFTIPKKPKN</sequence>
<dbReference type="SMART" id="SM00388">
    <property type="entry name" value="HisKA"/>
    <property type="match status" value="1"/>
</dbReference>
<dbReference type="SUPFAM" id="SSF47384">
    <property type="entry name" value="Homodimeric domain of signal transducing histidine kinase"/>
    <property type="match status" value="1"/>
</dbReference>
<dbReference type="Pfam" id="PF02518">
    <property type="entry name" value="HATPase_c"/>
    <property type="match status" value="1"/>
</dbReference>
<evidence type="ECO:0000259" key="7">
    <source>
        <dbReference type="SMART" id="SM00387"/>
    </source>
</evidence>
<evidence type="ECO:0000256" key="3">
    <source>
        <dbReference type="ARBA" id="ARBA00022553"/>
    </source>
</evidence>
<dbReference type="SMART" id="SM00387">
    <property type="entry name" value="HATPase_c"/>
    <property type="match status" value="1"/>
</dbReference>
<evidence type="ECO:0000256" key="4">
    <source>
        <dbReference type="ARBA" id="ARBA00022679"/>
    </source>
</evidence>
<dbReference type="InterPro" id="IPR004358">
    <property type="entry name" value="Sig_transdc_His_kin-like_C"/>
</dbReference>
<name>A0A381WAN7_9ZZZZ</name>
<reference evidence="9" key="1">
    <citation type="submission" date="2018-05" db="EMBL/GenBank/DDBJ databases">
        <authorList>
            <person name="Lanie J.A."/>
            <person name="Ng W.-L."/>
            <person name="Kazmierczak K.M."/>
            <person name="Andrzejewski T.M."/>
            <person name="Davidsen T.M."/>
            <person name="Wayne K.J."/>
            <person name="Tettelin H."/>
            <person name="Glass J.I."/>
            <person name="Rusch D."/>
            <person name="Podicherti R."/>
            <person name="Tsui H.-C.T."/>
            <person name="Winkler M.E."/>
        </authorList>
    </citation>
    <scope>NUCLEOTIDE SEQUENCE</scope>
</reference>
<feature type="non-terminal residue" evidence="9">
    <location>
        <position position="1"/>
    </location>
</feature>
<feature type="domain" description="Histidine kinase/HSP90-like ATPase" evidence="7">
    <location>
        <begin position="500"/>
        <end position="612"/>
    </location>
</feature>
<dbReference type="EMBL" id="UINC01011216">
    <property type="protein sequence ID" value="SVA49600.1"/>
    <property type="molecule type" value="Genomic_DNA"/>
</dbReference>
<evidence type="ECO:0000256" key="2">
    <source>
        <dbReference type="ARBA" id="ARBA00012438"/>
    </source>
</evidence>
<protein>
    <recommendedName>
        <fullName evidence="2">histidine kinase</fullName>
        <ecNumber evidence="2">2.7.13.3</ecNumber>
    </recommendedName>
</protein>
<dbReference type="CDD" id="cd00082">
    <property type="entry name" value="HisKA"/>
    <property type="match status" value="1"/>
</dbReference>
<dbReference type="InterPro" id="IPR003661">
    <property type="entry name" value="HisK_dim/P_dom"/>
</dbReference>
<dbReference type="PANTHER" id="PTHR43711:SF26">
    <property type="entry name" value="SENSOR HISTIDINE KINASE RCSC"/>
    <property type="match status" value="1"/>
</dbReference>
<dbReference type="InterPro" id="IPR050736">
    <property type="entry name" value="Sensor_HK_Regulatory"/>
</dbReference>
<evidence type="ECO:0000313" key="9">
    <source>
        <dbReference type="EMBL" id="SVA49600.1"/>
    </source>
</evidence>
<dbReference type="InterPro" id="IPR036097">
    <property type="entry name" value="HisK_dim/P_sf"/>
</dbReference>
<keyword evidence="6" id="KW-0902">Two-component regulatory system</keyword>
<proteinExistence type="predicted"/>
<dbReference type="Gene3D" id="6.10.340.10">
    <property type="match status" value="1"/>
</dbReference>
<comment type="catalytic activity">
    <reaction evidence="1">
        <text>ATP + protein L-histidine = ADP + protein N-phospho-L-histidine.</text>
        <dbReference type="EC" id="2.7.13.3"/>
    </reaction>
</comment>
<dbReference type="EC" id="2.7.13.3" evidence="2"/>
<evidence type="ECO:0000256" key="5">
    <source>
        <dbReference type="ARBA" id="ARBA00022777"/>
    </source>
</evidence>
<evidence type="ECO:0000259" key="8">
    <source>
        <dbReference type="SMART" id="SM00388"/>
    </source>
</evidence>
<accession>A0A381WAN7</accession>
<dbReference type="SUPFAM" id="SSF55874">
    <property type="entry name" value="ATPase domain of HSP90 chaperone/DNA topoisomerase II/histidine kinase"/>
    <property type="match status" value="1"/>
</dbReference>
<feature type="domain" description="Signal transduction histidine kinase dimerisation/phosphoacceptor" evidence="8">
    <location>
        <begin position="386"/>
        <end position="455"/>
    </location>
</feature>